<keyword evidence="2" id="KW-1185">Reference proteome</keyword>
<evidence type="ECO:0000313" key="1">
    <source>
        <dbReference type="EMBL" id="KAI0064732.1"/>
    </source>
</evidence>
<reference evidence="1" key="1">
    <citation type="submission" date="2021-03" db="EMBL/GenBank/DDBJ databases">
        <authorList>
            <consortium name="DOE Joint Genome Institute"/>
            <person name="Ahrendt S."/>
            <person name="Looney B.P."/>
            <person name="Miyauchi S."/>
            <person name="Morin E."/>
            <person name="Drula E."/>
            <person name="Courty P.E."/>
            <person name="Chicoki N."/>
            <person name="Fauchery L."/>
            <person name="Kohler A."/>
            <person name="Kuo A."/>
            <person name="Labutti K."/>
            <person name="Pangilinan J."/>
            <person name="Lipzen A."/>
            <person name="Riley R."/>
            <person name="Andreopoulos W."/>
            <person name="He G."/>
            <person name="Johnson J."/>
            <person name="Barry K.W."/>
            <person name="Grigoriev I.V."/>
            <person name="Nagy L."/>
            <person name="Hibbett D."/>
            <person name="Henrissat B."/>
            <person name="Matheny P.B."/>
            <person name="Labbe J."/>
            <person name="Martin F."/>
        </authorList>
    </citation>
    <scope>NUCLEOTIDE SEQUENCE</scope>
    <source>
        <strain evidence="1">HHB10654</strain>
    </source>
</reference>
<evidence type="ECO:0000313" key="2">
    <source>
        <dbReference type="Proteomes" id="UP000814140"/>
    </source>
</evidence>
<gene>
    <name evidence="1" type="ORF">BV25DRAFT_1852742</name>
</gene>
<organism evidence="1 2">
    <name type="scientific">Artomyces pyxidatus</name>
    <dbReference type="NCBI Taxonomy" id="48021"/>
    <lineage>
        <taxon>Eukaryota</taxon>
        <taxon>Fungi</taxon>
        <taxon>Dikarya</taxon>
        <taxon>Basidiomycota</taxon>
        <taxon>Agaricomycotina</taxon>
        <taxon>Agaricomycetes</taxon>
        <taxon>Russulales</taxon>
        <taxon>Auriscalpiaceae</taxon>
        <taxon>Artomyces</taxon>
    </lineage>
</organism>
<accession>A0ACB8T8D4</accession>
<name>A0ACB8T8D4_9AGAM</name>
<comment type="caution">
    <text evidence="1">The sequence shown here is derived from an EMBL/GenBank/DDBJ whole genome shotgun (WGS) entry which is preliminary data.</text>
</comment>
<dbReference type="Proteomes" id="UP000814140">
    <property type="component" value="Unassembled WGS sequence"/>
</dbReference>
<proteinExistence type="predicted"/>
<protein>
    <submittedName>
        <fullName evidence="1">Actin-like protein ARPC3</fullName>
    </submittedName>
</protein>
<reference evidence="1" key="2">
    <citation type="journal article" date="2022" name="New Phytol.">
        <title>Evolutionary transition to the ectomycorrhizal habit in the genomes of a hyperdiverse lineage of mushroom-forming fungi.</title>
        <authorList>
            <person name="Looney B."/>
            <person name="Miyauchi S."/>
            <person name="Morin E."/>
            <person name="Drula E."/>
            <person name="Courty P.E."/>
            <person name="Kohler A."/>
            <person name="Kuo A."/>
            <person name="LaButti K."/>
            <person name="Pangilinan J."/>
            <person name="Lipzen A."/>
            <person name="Riley R."/>
            <person name="Andreopoulos W."/>
            <person name="He G."/>
            <person name="Johnson J."/>
            <person name="Nolan M."/>
            <person name="Tritt A."/>
            <person name="Barry K.W."/>
            <person name="Grigoriev I.V."/>
            <person name="Nagy L.G."/>
            <person name="Hibbett D."/>
            <person name="Henrissat B."/>
            <person name="Matheny P.B."/>
            <person name="Labbe J."/>
            <person name="Martin F.M."/>
        </authorList>
    </citation>
    <scope>NUCLEOTIDE SEQUENCE</scope>
    <source>
        <strain evidence="1">HHB10654</strain>
    </source>
</reference>
<sequence>MSAPEVYNISQGPITGHAFNADRTQVAVSLNSNDVQILSRSGNDWNTTETLAEHDKIITSIDWAPNSNRIVTSSQDRNAYVWQQTPDPQTGRTIWKPTLVLLRINRAATFVRWSPFEDKFAVASGARAIAICSFDPDNDWWVSRLLKKPIRSTVLTVDWHPNNVLLAAGSADMKARVFSAYIKDVDKRPAGSVWGEKLPFNTICGEYTSPSGGWVHAVGFSPSGDVLAFASHDSTISIVYPGGPAIYTIRSNSLPYVTLTWTAEEALVAAGHDCQPVLFTGNASGWKAAGSLDDTSAPKSAGGARSGFGGASPVGRLNSAAFNTFRNADSRGLGSPGGANSGGSGDTELFTVHQNTITSVRPYEGGPGAVTKVSTSGVDGKLVIWNVSPVGALTAKLNAVRIQ</sequence>
<dbReference type="EMBL" id="MU277198">
    <property type="protein sequence ID" value="KAI0064732.1"/>
    <property type="molecule type" value="Genomic_DNA"/>
</dbReference>